<dbReference type="GO" id="GO:0097542">
    <property type="term" value="C:ciliary tip"/>
    <property type="evidence" value="ECO:0000318"/>
    <property type="project" value="GO_Central"/>
</dbReference>
<evidence type="ECO:0000313" key="4">
    <source>
        <dbReference type="Proteomes" id="UP000005238"/>
    </source>
</evidence>
<dbReference type="GO" id="GO:0036158">
    <property type="term" value="P:outer dynein arm assembly"/>
    <property type="evidence" value="ECO:0000318"/>
    <property type="project" value="GO_Central"/>
</dbReference>
<dbReference type="EMBL" id="DS566006">
    <property type="status" value="NOT_ANNOTATED_CDS"/>
    <property type="molecule type" value="Genomic_DNA"/>
</dbReference>
<dbReference type="InterPro" id="IPR033192">
    <property type="entry name" value="ODAD3"/>
</dbReference>
<dbReference type="Proteomes" id="UP000005238">
    <property type="component" value="Unassembled WGS sequence"/>
</dbReference>
<organism evidence="3 4">
    <name type="scientific">Phytophthora ramorum</name>
    <name type="common">Sudden oak death agent</name>
    <dbReference type="NCBI Taxonomy" id="164328"/>
    <lineage>
        <taxon>Eukaryota</taxon>
        <taxon>Sar</taxon>
        <taxon>Stramenopiles</taxon>
        <taxon>Oomycota</taxon>
        <taxon>Peronosporomycetes</taxon>
        <taxon>Peronosporales</taxon>
        <taxon>Peronosporaceae</taxon>
        <taxon>Phytophthora</taxon>
    </lineage>
</organism>
<dbReference type="PANTHER" id="PTHR46518:SF1">
    <property type="entry name" value="OUTER DYNEIN ARM-DOCKING COMPLEX SUBUNIT 3"/>
    <property type="match status" value="1"/>
</dbReference>
<dbReference type="eggNOG" id="ENOG502QS4Z">
    <property type="taxonomic scope" value="Eukaryota"/>
</dbReference>
<accession>H3GG48</accession>
<feature type="compositionally biased region" description="Gly residues" evidence="2">
    <location>
        <begin position="350"/>
        <end position="361"/>
    </location>
</feature>
<dbReference type="OMA" id="RQLEHMI"/>
<dbReference type="HOGENOM" id="CLU_029316_0_0_1"/>
<feature type="coiled-coil region" evidence="1">
    <location>
        <begin position="190"/>
        <end position="249"/>
    </location>
</feature>
<protein>
    <submittedName>
        <fullName evidence="3">Uncharacterized protein</fullName>
    </submittedName>
</protein>
<dbReference type="InParanoid" id="H3GG48"/>
<evidence type="ECO:0000256" key="2">
    <source>
        <dbReference type="SAM" id="MobiDB-lite"/>
    </source>
</evidence>
<dbReference type="VEuPathDB" id="FungiDB:KRP22_1667"/>
<name>H3GG48_PHYRM</name>
<reference evidence="3" key="2">
    <citation type="submission" date="2015-06" db="UniProtKB">
        <authorList>
            <consortium name="EnsemblProtists"/>
        </authorList>
    </citation>
    <scope>IDENTIFICATION</scope>
    <source>
        <strain evidence="3">Pr102</strain>
    </source>
</reference>
<evidence type="ECO:0000313" key="3">
    <source>
        <dbReference type="EnsemblProtists" id="Phyra74760"/>
    </source>
</evidence>
<dbReference type="PANTHER" id="PTHR46518">
    <property type="entry name" value="COILED-COIL DOMAIN-CONTAINING PROTEIN 151"/>
    <property type="match status" value="1"/>
</dbReference>
<evidence type="ECO:0000256" key="1">
    <source>
        <dbReference type="SAM" id="Coils"/>
    </source>
</evidence>
<proteinExistence type="predicted"/>
<reference evidence="4" key="1">
    <citation type="journal article" date="2006" name="Science">
        <title>Phytophthora genome sequences uncover evolutionary origins and mechanisms of pathogenesis.</title>
        <authorList>
            <person name="Tyler B.M."/>
            <person name="Tripathy S."/>
            <person name="Zhang X."/>
            <person name="Dehal P."/>
            <person name="Jiang R.H."/>
            <person name="Aerts A."/>
            <person name="Arredondo F.D."/>
            <person name="Baxter L."/>
            <person name="Bensasson D."/>
            <person name="Beynon J.L."/>
            <person name="Chapman J."/>
            <person name="Damasceno C.M."/>
            <person name="Dorrance A.E."/>
            <person name="Dou D."/>
            <person name="Dickerman A.W."/>
            <person name="Dubchak I.L."/>
            <person name="Garbelotto M."/>
            <person name="Gijzen M."/>
            <person name="Gordon S.G."/>
            <person name="Govers F."/>
            <person name="Grunwald N.J."/>
            <person name="Huang W."/>
            <person name="Ivors K.L."/>
            <person name="Jones R.W."/>
            <person name="Kamoun S."/>
            <person name="Krampis K."/>
            <person name="Lamour K.H."/>
            <person name="Lee M.K."/>
            <person name="McDonald W.H."/>
            <person name="Medina M."/>
            <person name="Meijer H.J."/>
            <person name="Nordberg E.K."/>
            <person name="Maclean D.J."/>
            <person name="Ospina-Giraldo M.D."/>
            <person name="Morris P.F."/>
            <person name="Phuntumart V."/>
            <person name="Putnam N.H."/>
            <person name="Rash S."/>
            <person name="Rose J.K."/>
            <person name="Sakihama Y."/>
            <person name="Salamov A.A."/>
            <person name="Savidor A."/>
            <person name="Scheuring C.F."/>
            <person name="Smith B.M."/>
            <person name="Sobral B.W."/>
            <person name="Terry A."/>
            <person name="Torto-Alalibo T.A."/>
            <person name="Win J."/>
            <person name="Xu Z."/>
            <person name="Zhang H."/>
            <person name="Grigoriev I.V."/>
            <person name="Rokhsar D.S."/>
            <person name="Boore J.L."/>
        </authorList>
    </citation>
    <scope>NUCLEOTIDE SEQUENCE [LARGE SCALE GENOMIC DNA]</scope>
    <source>
        <strain evidence="4">Pr102</strain>
    </source>
</reference>
<dbReference type="GO" id="GO:0036064">
    <property type="term" value="C:ciliary basal body"/>
    <property type="evidence" value="ECO:0000318"/>
    <property type="project" value="GO_Central"/>
</dbReference>
<feature type="region of interest" description="Disordered" evidence="2">
    <location>
        <begin position="285"/>
        <end position="304"/>
    </location>
</feature>
<keyword evidence="1" id="KW-0175">Coiled coil</keyword>
<dbReference type="GO" id="GO:0035253">
    <property type="term" value="C:ciliary rootlet"/>
    <property type="evidence" value="ECO:0000318"/>
    <property type="project" value="GO_Central"/>
</dbReference>
<keyword evidence="4" id="KW-1185">Reference proteome</keyword>
<dbReference type="GO" id="GO:0003341">
    <property type="term" value="P:cilium movement"/>
    <property type="evidence" value="ECO:0000318"/>
    <property type="project" value="GO_Central"/>
</dbReference>
<dbReference type="AlphaFoldDB" id="H3GG48"/>
<dbReference type="EnsemblProtists" id="Phyra74760">
    <property type="protein sequence ID" value="Phyra74760"/>
    <property type="gene ID" value="Phyra74760"/>
</dbReference>
<feature type="region of interest" description="Disordered" evidence="2">
    <location>
        <begin position="349"/>
        <end position="384"/>
    </location>
</feature>
<sequence length="495" mass="54083">MEEQMHLRRQLEHMIRRLQTTQLRVDAQLTGMAAAVDTSEREVEEVKMLCRQLEVGKSRAVQFLQEVQLQLQVERKARARELGDHEVRARNSQKMESWRLQRAQERAEMVAEMRGDLSAEEEARLMRCIENRERANEALHAANLVKSQKNADFEAVLAELKLAMGASTLREVVEKIAAQAATSVSLDKEKTQAEERLISVRQEKEEALKELNELKASGIGGIELNREVYNTLESEIQQAKAALKVNKSAFERLDGVMSAVRQGSFGLARRLQAFDDVLETGIGDNTAGAGGAASATGNGTGSSGMTPTNSMLSLMSGGEHAGYLVMAELKLTKILEVVGQSSSSVNSFGGYDGAGADGNGPGDDNSQGNNPEDARSEVSAAASDIDGQQMSVMVPSRDILKMSSSRHFAEVMRKKELVEKQKVAAEKGISDEEMMAKLRKRNQLEADARLATSPTKHGADLFFAKAKNEVLSSAKPGLNPSQSLAFVTQMNFNDL</sequence>
<dbReference type="VEuPathDB" id="FungiDB:KRP23_953"/>